<proteinExistence type="predicted"/>
<organism evidence="1 2">
    <name type="scientific">Photinus pyralis</name>
    <name type="common">Common eastern firefly</name>
    <name type="synonym">Lampyris pyralis</name>
    <dbReference type="NCBI Taxonomy" id="7054"/>
    <lineage>
        <taxon>Eukaryota</taxon>
        <taxon>Metazoa</taxon>
        <taxon>Ecdysozoa</taxon>
        <taxon>Arthropoda</taxon>
        <taxon>Hexapoda</taxon>
        <taxon>Insecta</taxon>
        <taxon>Pterygota</taxon>
        <taxon>Neoptera</taxon>
        <taxon>Endopterygota</taxon>
        <taxon>Coleoptera</taxon>
        <taxon>Polyphaga</taxon>
        <taxon>Elateriformia</taxon>
        <taxon>Elateroidea</taxon>
        <taxon>Lampyridae</taxon>
        <taxon>Lampyrinae</taxon>
        <taxon>Photinus</taxon>
    </lineage>
</organism>
<dbReference type="Proteomes" id="UP000327044">
    <property type="component" value="Unassembled WGS sequence"/>
</dbReference>
<keyword evidence="2" id="KW-1185">Reference proteome</keyword>
<dbReference type="InParanoid" id="A0A5N4AWK7"/>
<dbReference type="AlphaFoldDB" id="A0A5N4AWK7"/>
<gene>
    <name evidence="1" type="ORF">PPYR_03804</name>
</gene>
<evidence type="ECO:0000313" key="2">
    <source>
        <dbReference type="Proteomes" id="UP000327044"/>
    </source>
</evidence>
<comment type="caution">
    <text evidence="1">The sequence shown here is derived from an EMBL/GenBank/DDBJ whole genome shotgun (WGS) entry which is preliminary data.</text>
</comment>
<accession>A0A5N4AWK7</accession>
<sequence>MDNINFLKQTVDKLKNNNTVPFTVSDVNLVNQSRYELNNSKSKWVCVGLSVYRQFTPMVRISGSKTAGVSFDKSEWKLFTDNQNLITNYFCSTEGKLLPIKVGFKTITSEVINNTKVIKIVDNGECDIYMAFGSLQRLWLLANLITYRLEMLTTLEFDNFYNKIINASAEMTGDYIENIMSIITPLQDLHDQNTAVLMEVVLFVKDKLMWDAEIIKSLN</sequence>
<evidence type="ECO:0000313" key="1">
    <source>
        <dbReference type="EMBL" id="KAB0801618.1"/>
    </source>
</evidence>
<reference evidence="1 2" key="1">
    <citation type="journal article" date="2018" name="Elife">
        <title>Firefly genomes illuminate parallel origins of bioluminescence in beetles.</title>
        <authorList>
            <person name="Fallon T.R."/>
            <person name="Lower S.E."/>
            <person name="Chang C.H."/>
            <person name="Bessho-Uehara M."/>
            <person name="Martin G.J."/>
            <person name="Bewick A.J."/>
            <person name="Behringer M."/>
            <person name="Debat H.J."/>
            <person name="Wong I."/>
            <person name="Day J.C."/>
            <person name="Suvorov A."/>
            <person name="Silva C.J."/>
            <person name="Stanger-Hall K.F."/>
            <person name="Hall D.W."/>
            <person name="Schmitz R.J."/>
            <person name="Nelson D.R."/>
            <person name="Lewis S.M."/>
            <person name="Shigenobu S."/>
            <person name="Bybee S.M."/>
            <person name="Larracuente A.M."/>
            <person name="Oba Y."/>
            <person name="Weng J.K."/>
        </authorList>
    </citation>
    <scope>NUCLEOTIDE SEQUENCE [LARGE SCALE GENOMIC DNA]</scope>
    <source>
        <strain evidence="1">1611_PpyrPB1</strain>
        <tissue evidence="1">Whole body</tissue>
    </source>
</reference>
<protein>
    <submittedName>
        <fullName evidence="1">Uncharacterized protein</fullName>
    </submittedName>
</protein>
<name>A0A5N4AWK7_PHOPY</name>
<dbReference type="EMBL" id="VVIM01000002">
    <property type="protein sequence ID" value="KAB0801618.1"/>
    <property type="molecule type" value="Genomic_DNA"/>
</dbReference>